<accession>A0A645DS98</accession>
<name>A0A645DS98_9ZZZZ</name>
<reference evidence="1" key="1">
    <citation type="submission" date="2019-08" db="EMBL/GenBank/DDBJ databases">
        <authorList>
            <person name="Kucharzyk K."/>
            <person name="Murdoch R.W."/>
            <person name="Higgins S."/>
            <person name="Loffler F."/>
        </authorList>
    </citation>
    <scope>NUCLEOTIDE SEQUENCE</scope>
</reference>
<sequence>MVVAGGLEGAAEARVPFGVAAACDVCLTALHGNEGFRNHQWAQLVHAKIDPLALPGFFAMHQRGHDAGEPGPCSEKVRIRLSDFGGGFPYVAGIGAQAHGRFQRGALGLVRGPRTA</sequence>
<gene>
    <name evidence="1" type="ORF">SDC9_139489</name>
</gene>
<proteinExistence type="predicted"/>
<dbReference type="AlphaFoldDB" id="A0A645DS98"/>
<comment type="caution">
    <text evidence="1">The sequence shown here is derived from an EMBL/GenBank/DDBJ whole genome shotgun (WGS) entry which is preliminary data.</text>
</comment>
<evidence type="ECO:0000313" key="1">
    <source>
        <dbReference type="EMBL" id="MPM92354.1"/>
    </source>
</evidence>
<dbReference type="EMBL" id="VSSQ01039304">
    <property type="protein sequence ID" value="MPM92354.1"/>
    <property type="molecule type" value="Genomic_DNA"/>
</dbReference>
<organism evidence="1">
    <name type="scientific">bioreactor metagenome</name>
    <dbReference type="NCBI Taxonomy" id="1076179"/>
    <lineage>
        <taxon>unclassified sequences</taxon>
        <taxon>metagenomes</taxon>
        <taxon>ecological metagenomes</taxon>
    </lineage>
</organism>
<protein>
    <submittedName>
        <fullName evidence="1">Uncharacterized protein</fullName>
    </submittedName>
</protein>